<dbReference type="CDD" id="cd01347">
    <property type="entry name" value="ligand_gated_channel"/>
    <property type="match status" value="1"/>
</dbReference>
<dbReference type="Pfam" id="PF07715">
    <property type="entry name" value="Plug"/>
    <property type="match status" value="1"/>
</dbReference>
<keyword evidence="4 8" id="KW-0812">Transmembrane</keyword>
<keyword evidence="7 8" id="KW-0998">Cell outer membrane</keyword>
<dbReference type="Pfam" id="PF00593">
    <property type="entry name" value="TonB_dep_Rec_b-barrel"/>
    <property type="match status" value="1"/>
</dbReference>
<evidence type="ECO:0000256" key="2">
    <source>
        <dbReference type="ARBA" id="ARBA00022448"/>
    </source>
</evidence>
<gene>
    <name evidence="12" type="ORF">RBH19_02235</name>
</gene>
<evidence type="ECO:0000313" key="12">
    <source>
        <dbReference type="EMBL" id="MDQ2068692.1"/>
    </source>
</evidence>
<protein>
    <submittedName>
        <fullName evidence="12">TonB-dependent receptor</fullName>
    </submittedName>
</protein>
<evidence type="ECO:0000256" key="6">
    <source>
        <dbReference type="ARBA" id="ARBA00023136"/>
    </source>
</evidence>
<evidence type="ECO:0000256" key="9">
    <source>
        <dbReference type="RuleBase" id="RU003357"/>
    </source>
</evidence>
<evidence type="ECO:0000256" key="7">
    <source>
        <dbReference type="ARBA" id="ARBA00023237"/>
    </source>
</evidence>
<accession>A0ABU0W3U3</accession>
<dbReference type="PROSITE" id="PS52016">
    <property type="entry name" value="TONB_DEPENDENT_REC_3"/>
    <property type="match status" value="1"/>
</dbReference>
<feature type="domain" description="TonB-dependent receptor-like beta-barrel" evidence="10">
    <location>
        <begin position="347"/>
        <end position="816"/>
    </location>
</feature>
<evidence type="ECO:0000256" key="4">
    <source>
        <dbReference type="ARBA" id="ARBA00022692"/>
    </source>
</evidence>
<evidence type="ECO:0000256" key="5">
    <source>
        <dbReference type="ARBA" id="ARBA00023077"/>
    </source>
</evidence>
<sequence>MFAGTGTSTTALADETEARDLDRVIITGTRLSRLEMEEISPITTIDRAQMEREGIQTTQDLFQRIPALGAGSFTETGDSNDDTGPDTSAAALRGLEANATLVLINGRRTANSPFAKGITTSAVDLNTIPFAAIERVEVMRDGASAIYGTDAIAGVINIILRNDMQGAEIHANTGISSSSDAQEDRISMVWGSAGGESRFTTTLDWYSRGAIWKKDREYSQSANKTTLHPDGLDFRSSLGSNPGAYFLLDDEEFQPDPDCPADRLNASGELCLFDYSPDMQLRPNSERTSLFHVSEYDLSANAMMYGEFWAHHRNSEIVGAATPSVDELFISEDHPDNPFDQDVRARYRFTDAGPRVQHQNHTSLRAVIGVTGLFANPDWDYDVAAGYTRHAAEQHGVSGFINLHDAQAALDDFSYNPFGAEPNDQEVIDRISTRTTRTGVSRQSFLDAGVSGQFGLLPGGRIGLAAGLQYRDEFIRDIPDYQFRTGQIIGTEATQAEGGRDITSAYVETALPVMENMNIQLAMRHDDYSDFGTTTNPRIGISYQPTERLGFRASYSEGFRAPSIPEIGLGATEESPILVDTTRCELTGDDQDCGPTEYIVRFEGNPFLEPETSESLNFGIVAEPLDWMSVSLDYWKIRHENLIASDTQFILDNENQFPGRVVRLDPTAQEQADGIPGRIDFINDTFLNFGMQETDGVDLDVRIQWEQFGGAMSLNTSATYVLSFDRQLRETDPVRELAGTFERPKLRAVSRLNWDTSQWGWTLGLRHVGSYSERFDGFGLHNVLPDRSVSSWTVLDASVRWRVAENFDVMGRVHNLLDEDPPFQRGNIWGYDLRNHDPRGRFMSVAASYRF</sequence>
<dbReference type="Gene3D" id="2.40.170.20">
    <property type="entry name" value="TonB-dependent receptor, beta-barrel domain"/>
    <property type="match status" value="1"/>
</dbReference>
<keyword evidence="2 8" id="KW-0813">Transport</keyword>
<dbReference type="RefSeq" id="WP_306727173.1">
    <property type="nucleotide sequence ID" value="NZ_JAVDDT010000001.1"/>
</dbReference>
<evidence type="ECO:0000313" key="13">
    <source>
        <dbReference type="Proteomes" id="UP001239019"/>
    </source>
</evidence>
<comment type="caution">
    <text evidence="12">The sequence shown here is derived from an EMBL/GenBank/DDBJ whole genome shotgun (WGS) entry which is preliminary data.</text>
</comment>
<evidence type="ECO:0000256" key="1">
    <source>
        <dbReference type="ARBA" id="ARBA00004571"/>
    </source>
</evidence>
<dbReference type="Gene3D" id="2.170.130.10">
    <property type="entry name" value="TonB-dependent receptor, plug domain"/>
    <property type="match status" value="1"/>
</dbReference>
<dbReference type="SUPFAM" id="SSF56935">
    <property type="entry name" value="Porins"/>
    <property type="match status" value="1"/>
</dbReference>
<organism evidence="12 13">
    <name type="scientific">Natronospira bacteriovora</name>
    <dbReference type="NCBI Taxonomy" id="3069753"/>
    <lineage>
        <taxon>Bacteria</taxon>
        <taxon>Pseudomonadati</taxon>
        <taxon>Pseudomonadota</taxon>
        <taxon>Gammaproteobacteria</taxon>
        <taxon>Natronospirales</taxon>
        <taxon>Natronospiraceae</taxon>
        <taxon>Natronospira</taxon>
    </lineage>
</organism>
<dbReference type="PANTHER" id="PTHR47234:SF2">
    <property type="entry name" value="TONB-DEPENDENT RECEPTOR"/>
    <property type="match status" value="1"/>
</dbReference>
<dbReference type="InterPro" id="IPR037066">
    <property type="entry name" value="Plug_dom_sf"/>
</dbReference>
<reference evidence="12 13" key="1">
    <citation type="submission" date="2023-08" db="EMBL/GenBank/DDBJ databases">
        <title>Whole-genome sequencing of halo(alkali)philic microorganisms from hypersaline lakes.</title>
        <authorList>
            <person name="Sorokin D.Y."/>
            <person name="Abbas B."/>
            <person name="Merkel A.Y."/>
        </authorList>
    </citation>
    <scope>NUCLEOTIDE SEQUENCE [LARGE SCALE GENOMIC DNA]</scope>
    <source>
        <strain evidence="12 13">AB-CW4</strain>
    </source>
</reference>
<evidence type="ECO:0000256" key="3">
    <source>
        <dbReference type="ARBA" id="ARBA00022452"/>
    </source>
</evidence>
<feature type="domain" description="TonB-dependent receptor plug" evidence="11">
    <location>
        <begin position="39"/>
        <end position="155"/>
    </location>
</feature>
<evidence type="ECO:0000259" key="10">
    <source>
        <dbReference type="Pfam" id="PF00593"/>
    </source>
</evidence>
<keyword evidence="13" id="KW-1185">Reference proteome</keyword>
<dbReference type="InterPro" id="IPR039426">
    <property type="entry name" value="TonB-dep_rcpt-like"/>
</dbReference>
<dbReference type="EMBL" id="JAVDDT010000001">
    <property type="protein sequence ID" value="MDQ2068692.1"/>
    <property type="molecule type" value="Genomic_DNA"/>
</dbReference>
<keyword evidence="12" id="KW-0675">Receptor</keyword>
<dbReference type="Proteomes" id="UP001239019">
    <property type="component" value="Unassembled WGS sequence"/>
</dbReference>
<comment type="similarity">
    <text evidence="8 9">Belongs to the TonB-dependent receptor family.</text>
</comment>
<dbReference type="PANTHER" id="PTHR47234">
    <property type="match status" value="1"/>
</dbReference>
<dbReference type="InterPro" id="IPR036942">
    <property type="entry name" value="Beta-barrel_TonB_sf"/>
</dbReference>
<comment type="subcellular location">
    <subcellularLocation>
        <location evidence="1 8">Cell outer membrane</location>
        <topology evidence="1 8">Multi-pass membrane protein</topology>
    </subcellularLocation>
</comment>
<keyword evidence="6 8" id="KW-0472">Membrane</keyword>
<evidence type="ECO:0000256" key="8">
    <source>
        <dbReference type="PROSITE-ProRule" id="PRU01360"/>
    </source>
</evidence>
<keyword evidence="5 9" id="KW-0798">TonB box</keyword>
<dbReference type="InterPro" id="IPR000531">
    <property type="entry name" value="Beta-barrel_TonB"/>
</dbReference>
<evidence type="ECO:0000259" key="11">
    <source>
        <dbReference type="Pfam" id="PF07715"/>
    </source>
</evidence>
<proteinExistence type="inferred from homology"/>
<dbReference type="InterPro" id="IPR012910">
    <property type="entry name" value="Plug_dom"/>
</dbReference>
<keyword evidence="3 8" id="KW-1134">Transmembrane beta strand</keyword>
<name>A0ABU0W3U3_9GAMM</name>